<proteinExistence type="predicted"/>
<dbReference type="InterPro" id="IPR051044">
    <property type="entry name" value="MAG_DAG_Lipase"/>
</dbReference>
<dbReference type="STRING" id="1408189.CLAC_10440"/>
<dbReference type="InterPro" id="IPR022742">
    <property type="entry name" value="Hydrolase_4"/>
</dbReference>
<dbReference type="PATRIC" id="fig|1408189.4.peg.2100"/>
<dbReference type="Pfam" id="PF12146">
    <property type="entry name" value="Hydrolase_4"/>
    <property type="match status" value="1"/>
</dbReference>
<dbReference type="RefSeq" id="WP_053412826.1">
    <property type="nucleotide sequence ID" value="NZ_CP006841.1"/>
</dbReference>
<protein>
    <submittedName>
        <fullName evidence="2">Alpha/beta hydrolase</fullName>
    </submittedName>
</protein>
<dbReference type="Proteomes" id="UP000058446">
    <property type="component" value="Chromosome"/>
</dbReference>
<dbReference type="SUPFAM" id="SSF53474">
    <property type="entry name" value="alpha/beta-Hydrolases"/>
    <property type="match status" value="1"/>
</dbReference>
<feature type="domain" description="Serine aminopeptidase S33" evidence="1">
    <location>
        <begin position="27"/>
        <end position="288"/>
    </location>
</feature>
<dbReference type="Gene3D" id="3.40.50.1820">
    <property type="entry name" value="alpha/beta hydrolase"/>
    <property type="match status" value="1"/>
</dbReference>
<evidence type="ECO:0000313" key="2">
    <source>
        <dbReference type="EMBL" id="ALA68018.1"/>
    </source>
</evidence>
<reference evidence="2 3" key="1">
    <citation type="submission" date="2013-10" db="EMBL/GenBank/DDBJ databases">
        <title>Complete genome sequence of Corynebacterium lactis DSM 45799(T), isolated from raw cow milk.</title>
        <authorList>
            <person name="Ruckert C."/>
            <person name="Albersmeier A."/>
            <person name="Lipski A."/>
            <person name="Kalinowski J."/>
        </authorList>
    </citation>
    <scope>NUCLEOTIDE SEQUENCE [LARGE SCALE GENOMIC DNA]</scope>
    <source>
        <strain evidence="2 3">RW2-5</strain>
    </source>
</reference>
<dbReference type="AlphaFoldDB" id="A0A0K2H245"/>
<dbReference type="PANTHER" id="PTHR11614">
    <property type="entry name" value="PHOSPHOLIPASE-RELATED"/>
    <property type="match status" value="1"/>
</dbReference>
<evidence type="ECO:0000259" key="1">
    <source>
        <dbReference type="Pfam" id="PF12146"/>
    </source>
</evidence>
<accession>A0A0K2H245</accession>
<keyword evidence="3" id="KW-1185">Reference proteome</keyword>
<dbReference type="InterPro" id="IPR029058">
    <property type="entry name" value="AB_hydrolase_fold"/>
</dbReference>
<keyword evidence="2" id="KW-0378">Hydrolase</keyword>
<evidence type="ECO:0000313" key="3">
    <source>
        <dbReference type="Proteomes" id="UP000058446"/>
    </source>
</evidence>
<name>A0A0K2H245_9CORY</name>
<dbReference type="GO" id="GO:0016787">
    <property type="term" value="F:hydrolase activity"/>
    <property type="evidence" value="ECO:0007669"/>
    <property type="project" value="UniProtKB-KW"/>
</dbReference>
<gene>
    <name evidence="2" type="ORF">CLAC_10440</name>
</gene>
<sequence>MTVAEKISLSRPGASLNVLRWAPADGAPKAVVQLLHGMVEHSRRYAELAEYLIAQGFAVVIHDHHGHGETSTDEGLPGFFAAADGWSVVLDDVHAVREWVDGEYPGVPHFLLGHSMGSLLLRDYLSRHGKGLAGAIVVGTAIWPAGKGDAGLMLAELLARVAPKSKGRLLNAATFAGFNDGLEGRTDFDWLSRDRAVVDAYVADPQCGFVPTNVFFRDLMVGTRRANSLAAYQNCPADLPLLIISGAEDPVGGAGAVAEVVGKYRNAGKERLRFAVYEGARHEILNEINRDEVFADVVRWLDSV</sequence>
<dbReference type="KEGG" id="clw:CLAC_10440"/>
<dbReference type="EMBL" id="CP006841">
    <property type="protein sequence ID" value="ALA68018.1"/>
    <property type="molecule type" value="Genomic_DNA"/>
</dbReference>
<organism evidence="2 3">
    <name type="scientific">Corynebacterium lactis RW2-5</name>
    <dbReference type="NCBI Taxonomy" id="1408189"/>
    <lineage>
        <taxon>Bacteria</taxon>
        <taxon>Bacillati</taxon>
        <taxon>Actinomycetota</taxon>
        <taxon>Actinomycetes</taxon>
        <taxon>Mycobacteriales</taxon>
        <taxon>Corynebacteriaceae</taxon>
        <taxon>Corynebacterium</taxon>
    </lineage>
</organism>
<dbReference type="OrthoDB" id="9806902at2"/>